<name>A0ABU7K5R9_9ACTN</name>
<dbReference type="InterPro" id="IPR029058">
    <property type="entry name" value="AB_hydrolase_fold"/>
</dbReference>
<proteinExistence type="predicted"/>
<dbReference type="GO" id="GO:0016787">
    <property type="term" value="F:hydrolase activity"/>
    <property type="evidence" value="ECO:0007669"/>
    <property type="project" value="UniProtKB-KW"/>
</dbReference>
<organism evidence="2 3">
    <name type="scientific">Nocardiopsis codii</name>
    <dbReference type="NCBI Taxonomy" id="3065942"/>
    <lineage>
        <taxon>Bacteria</taxon>
        <taxon>Bacillati</taxon>
        <taxon>Actinomycetota</taxon>
        <taxon>Actinomycetes</taxon>
        <taxon>Streptosporangiales</taxon>
        <taxon>Nocardiopsidaceae</taxon>
        <taxon>Nocardiopsis</taxon>
    </lineage>
</organism>
<evidence type="ECO:0000259" key="1">
    <source>
        <dbReference type="Pfam" id="PF12695"/>
    </source>
</evidence>
<accession>A0ABU7K5R9</accession>
<dbReference type="InterPro" id="IPR029059">
    <property type="entry name" value="AB_hydrolase_5"/>
</dbReference>
<dbReference type="SUPFAM" id="SSF53474">
    <property type="entry name" value="alpha/beta-Hydrolases"/>
    <property type="match status" value="1"/>
</dbReference>
<comment type="caution">
    <text evidence="2">The sequence shown here is derived from an EMBL/GenBank/DDBJ whole genome shotgun (WGS) entry which is preliminary data.</text>
</comment>
<dbReference type="Gene3D" id="3.40.50.1820">
    <property type="entry name" value="alpha/beta hydrolase"/>
    <property type="match status" value="1"/>
</dbReference>
<gene>
    <name evidence="2" type="ORF">Q8791_08205</name>
</gene>
<dbReference type="EMBL" id="JAUZMY010000006">
    <property type="protein sequence ID" value="MEE2037199.1"/>
    <property type="molecule type" value="Genomic_DNA"/>
</dbReference>
<dbReference type="PROSITE" id="PS51257">
    <property type="entry name" value="PROKAR_LIPOPROTEIN"/>
    <property type="match status" value="1"/>
</dbReference>
<dbReference type="Proteomes" id="UP001356095">
    <property type="component" value="Unassembled WGS sequence"/>
</dbReference>
<feature type="domain" description="Alpha/beta hydrolase fold-5" evidence="1">
    <location>
        <begin position="77"/>
        <end position="243"/>
    </location>
</feature>
<keyword evidence="2" id="KW-0378">Hydrolase</keyword>
<dbReference type="RefSeq" id="WP_330091000.1">
    <property type="nucleotide sequence ID" value="NZ_JAUZMY010000006.1"/>
</dbReference>
<dbReference type="Pfam" id="PF12695">
    <property type="entry name" value="Abhydrolase_5"/>
    <property type="match status" value="1"/>
</dbReference>
<reference evidence="2 3" key="1">
    <citation type="submission" date="2023-08" db="EMBL/GenBank/DDBJ databases">
        <authorList>
            <person name="Girao M."/>
            <person name="Carvalho M.F."/>
        </authorList>
    </citation>
    <scope>NUCLEOTIDE SEQUENCE [LARGE SCALE GENOMIC DNA]</scope>
    <source>
        <strain evidence="2 3">CT-R113</strain>
    </source>
</reference>
<sequence>MTKEVQHPPRRRRWWVVAAGLLVVLLAACAAFLGWALSPYPAEPAPLAAAEENPDVRVRDAGDAVVLEPARDATDTGVVFYPGARVEPEAYVASWAPVVADTGVTVVIPRLRLNLAVFDANRADSAVDAAPDVETWYVGGHSLGGAMAATYTGGDPAPEVAGLILWASYATESAGLDTRDDLRVLAVAGGRDGLTTPAEFEENGRHLPESAESVEVEGMNHAQFGAYGPQSGDGEAVLSDEAARAELAEVTGAFLAAGTDPR</sequence>
<keyword evidence="3" id="KW-1185">Reference proteome</keyword>
<evidence type="ECO:0000313" key="2">
    <source>
        <dbReference type="EMBL" id="MEE2037199.1"/>
    </source>
</evidence>
<protein>
    <submittedName>
        <fullName evidence="2">Alpha/beta hydrolase</fullName>
    </submittedName>
</protein>
<evidence type="ECO:0000313" key="3">
    <source>
        <dbReference type="Proteomes" id="UP001356095"/>
    </source>
</evidence>